<dbReference type="OrthoDB" id="9811720at2"/>
<dbReference type="PANTHER" id="PTHR33741">
    <property type="entry name" value="TRANSMEMBRANE PROTEIN DDB_G0269096-RELATED"/>
    <property type="match status" value="1"/>
</dbReference>
<feature type="transmembrane region" description="Helical" evidence="1">
    <location>
        <begin position="98"/>
        <end position="131"/>
    </location>
</feature>
<evidence type="ECO:0000313" key="3">
    <source>
        <dbReference type="EMBL" id="RHW35787.1"/>
    </source>
</evidence>
<gene>
    <name evidence="3" type="ORF">D1B33_11820</name>
</gene>
<protein>
    <submittedName>
        <fullName evidence="3">HPP family protein</fullName>
    </submittedName>
</protein>
<keyword evidence="4" id="KW-1185">Reference proteome</keyword>
<proteinExistence type="predicted"/>
<dbReference type="PANTHER" id="PTHR33741:SF5">
    <property type="entry name" value="TRANSMEMBRANE PROTEIN DDB_G0269096-RELATED"/>
    <property type="match status" value="1"/>
</dbReference>
<sequence length="187" mass="21152">MNYKTQTTEQELRTYNQRIRAFFKKIRGYPQTNNRSTLSDALIASIGAFICMLTIVQLTEYTHSLWFIASFGASSMLVMTAWNAPVGQPRNVIGSHLIASFISVGILQLFGSSPLTMSLALCITIFCMLMTRTFHPPACGDTIIIMINAYSWSFLVEPVLMGTIVIVAFGLIINNLHPRRKYPLYWW</sequence>
<dbReference type="RefSeq" id="WP_118876606.1">
    <property type="nucleotide sequence ID" value="NZ_QWEI01000006.1"/>
</dbReference>
<evidence type="ECO:0000259" key="2">
    <source>
        <dbReference type="Pfam" id="PF04982"/>
    </source>
</evidence>
<keyword evidence="1" id="KW-0812">Transmembrane</keyword>
<keyword evidence="1" id="KW-1133">Transmembrane helix</keyword>
<comment type="caution">
    <text evidence="3">The sequence shown here is derived from an EMBL/GenBank/DDBJ whole genome shotgun (WGS) entry which is preliminary data.</text>
</comment>
<reference evidence="3 4" key="1">
    <citation type="submission" date="2018-08" db="EMBL/GenBank/DDBJ databases">
        <title>Lysinibacillus sp. YLB-03 draft genome sequence.</title>
        <authorList>
            <person name="Yu L."/>
        </authorList>
    </citation>
    <scope>NUCLEOTIDE SEQUENCE [LARGE SCALE GENOMIC DNA]</scope>
    <source>
        <strain evidence="3 4">YLB-03</strain>
    </source>
</reference>
<feature type="domain" description="HPP transmembrane region" evidence="2">
    <location>
        <begin position="35"/>
        <end position="183"/>
    </location>
</feature>
<evidence type="ECO:0000313" key="4">
    <source>
        <dbReference type="Proteomes" id="UP000265692"/>
    </source>
</evidence>
<evidence type="ECO:0000256" key="1">
    <source>
        <dbReference type="SAM" id="Phobius"/>
    </source>
</evidence>
<feature type="transmembrane region" description="Helical" evidence="1">
    <location>
        <begin position="65"/>
        <end position="86"/>
    </location>
</feature>
<dbReference type="Pfam" id="PF04982">
    <property type="entry name" value="TM_HPP"/>
    <property type="match status" value="1"/>
</dbReference>
<feature type="transmembrane region" description="Helical" evidence="1">
    <location>
        <begin position="151"/>
        <end position="173"/>
    </location>
</feature>
<keyword evidence="1" id="KW-0472">Membrane</keyword>
<name>A0A396S5L3_9BACL</name>
<dbReference type="InterPro" id="IPR058581">
    <property type="entry name" value="TM_HPP"/>
</dbReference>
<feature type="transmembrane region" description="Helical" evidence="1">
    <location>
        <begin position="41"/>
        <end position="59"/>
    </location>
</feature>
<dbReference type="Proteomes" id="UP000265692">
    <property type="component" value="Unassembled WGS sequence"/>
</dbReference>
<dbReference type="InterPro" id="IPR007065">
    <property type="entry name" value="HPP"/>
</dbReference>
<accession>A0A396S5L3</accession>
<organism evidence="3 4">
    <name type="scientific">Ureibacillus yapensis</name>
    <dbReference type="NCBI Taxonomy" id="2304605"/>
    <lineage>
        <taxon>Bacteria</taxon>
        <taxon>Bacillati</taxon>
        <taxon>Bacillota</taxon>
        <taxon>Bacilli</taxon>
        <taxon>Bacillales</taxon>
        <taxon>Caryophanaceae</taxon>
        <taxon>Ureibacillus</taxon>
    </lineage>
</organism>
<dbReference type="EMBL" id="QWEI01000006">
    <property type="protein sequence ID" value="RHW35787.1"/>
    <property type="molecule type" value="Genomic_DNA"/>
</dbReference>
<dbReference type="AlphaFoldDB" id="A0A396S5L3"/>